<keyword evidence="2 6" id="KW-0812">Transmembrane</keyword>
<feature type="region of interest" description="Disordered" evidence="5">
    <location>
        <begin position="720"/>
        <end position="749"/>
    </location>
</feature>
<dbReference type="InterPro" id="IPR050367">
    <property type="entry name" value="APC_superfamily"/>
</dbReference>
<comment type="caution">
    <text evidence="8">The sequence shown here is derived from an EMBL/GenBank/DDBJ whole genome shotgun (WGS) entry which is preliminary data.</text>
</comment>
<evidence type="ECO:0000256" key="2">
    <source>
        <dbReference type="ARBA" id="ARBA00022692"/>
    </source>
</evidence>
<dbReference type="GO" id="GO:0016020">
    <property type="term" value="C:membrane"/>
    <property type="evidence" value="ECO:0007669"/>
    <property type="project" value="UniProtKB-SubCell"/>
</dbReference>
<feature type="transmembrane region" description="Helical" evidence="6">
    <location>
        <begin position="370"/>
        <end position="400"/>
    </location>
</feature>
<dbReference type="EMBL" id="BOPH01000086">
    <property type="protein sequence ID" value="GIJ71140.1"/>
    <property type="molecule type" value="Genomic_DNA"/>
</dbReference>
<dbReference type="InterPro" id="IPR004841">
    <property type="entry name" value="AA-permease/SLC12A_dom"/>
</dbReference>
<accession>A0A8J4ED47</accession>
<dbReference type="AlphaFoldDB" id="A0A8J4ED47"/>
<feature type="compositionally biased region" description="Polar residues" evidence="5">
    <location>
        <begin position="730"/>
        <end position="749"/>
    </location>
</feature>
<feature type="transmembrane region" description="Helical" evidence="6">
    <location>
        <begin position="21"/>
        <end position="51"/>
    </location>
</feature>
<feature type="compositionally biased region" description="Polar residues" evidence="5">
    <location>
        <begin position="504"/>
        <end position="513"/>
    </location>
</feature>
<evidence type="ECO:0000313" key="9">
    <source>
        <dbReference type="Proteomes" id="UP000635606"/>
    </source>
</evidence>
<dbReference type="Pfam" id="PF00324">
    <property type="entry name" value="AA_permease"/>
    <property type="match status" value="1"/>
</dbReference>
<dbReference type="GO" id="GO:0016747">
    <property type="term" value="F:acyltransferase activity, transferring groups other than amino-acyl groups"/>
    <property type="evidence" value="ECO:0007669"/>
    <property type="project" value="InterPro"/>
</dbReference>
<feature type="transmembrane region" description="Helical" evidence="6">
    <location>
        <begin position="241"/>
        <end position="260"/>
    </location>
</feature>
<dbReference type="GO" id="GO:0055085">
    <property type="term" value="P:transmembrane transport"/>
    <property type="evidence" value="ECO:0007669"/>
    <property type="project" value="InterPro"/>
</dbReference>
<feature type="domain" description="N-acetyltransferase" evidence="7">
    <location>
        <begin position="531"/>
        <end position="727"/>
    </location>
</feature>
<feature type="transmembrane region" description="Helical" evidence="6">
    <location>
        <begin position="443"/>
        <end position="465"/>
    </location>
</feature>
<evidence type="ECO:0000256" key="5">
    <source>
        <dbReference type="SAM" id="MobiDB-lite"/>
    </source>
</evidence>
<evidence type="ECO:0000259" key="7">
    <source>
        <dbReference type="PROSITE" id="PS51186"/>
    </source>
</evidence>
<evidence type="ECO:0000256" key="1">
    <source>
        <dbReference type="ARBA" id="ARBA00004141"/>
    </source>
</evidence>
<feature type="transmembrane region" description="Helical" evidence="6">
    <location>
        <begin position="98"/>
        <end position="125"/>
    </location>
</feature>
<sequence length="749" mass="80123">MTRPEPAAPDIVTRALARDRLGVPSVVFFGVAGAAPLTVILGAVTTIYAVVGSTVVPVSYLIAAAILAIFTVGFVAMSRHIVNSGAFYSYISQGLGRVTGVGAAFVALPAYAVMQIGLFGLFGVVASGILEAAGLHYGWFPCALVAWLLVSILGLLWVDLSGKVLAVLLVAEITIVLIYDLVMILNPAGGSVTFETLAPTNALTPEFAALLVVAIGGFVGFEATVVLSEEAKDPKRTISRATQWAVLLPGLLCALSAWAMSVSTGPDKIVQSAQTDETDLVFNLVAPHLPAMFVQIGYILFLTSVFAALLAFHAAVARYQFALGRERVLPSAWGRTHPRTGAPLLGSITQSVVALGVLITYAAFKLDPLVHLFAWLTTAGGLGVLILMWGASLAVMVFFLRNRLENIWRGQVAPFIAFLFLSVILLATIVGLGDLLGVPDDSIFNWVFPASYAVFALIGFVWALVMRAARPEVYAAIGRGADFRPSSANPGPAGSGAQHALTPVNGNRPNGTRVSVGHEGRKPLGYDIKEVVIRDVEPVDSAEVCALLAGTIGEQAVARWLMPDALARRETSPAYFEIFVDHAVQHGEIYATVDPGSGELVGAALWFPFTRPIPPPRDYDLRLKDVCGPSFDRVRELDAALEVHHPVHPHHYLAFLAVRPDKQNLGIGSALLARHHARTDAADIPVYLEANDLRNRDLYLRHGYVVESMIQLPDGGPPIWPMSRSPRSLRPTQQPTQQLAITAGSSFGR</sequence>
<evidence type="ECO:0000256" key="4">
    <source>
        <dbReference type="ARBA" id="ARBA00023136"/>
    </source>
</evidence>
<dbReference type="Pfam" id="PF13508">
    <property type="entry name" value="Acetyltransf_7"/>
    <property type="match status" value="1"/>
</dbReference>
<proteinExistence type="predicted"/>
<organism evidence="8 9">
    <name type="scientific">Virgisporangium ochraceum</name>
    <dbReference type="NCBI Taxonomy" id="65505"/>
    <lineage>
        <taxon>Bacteria</taxon>
        <taxon>Bacillati</taxon>
        <taxon>Actinomycetota</taxon>
        <taxon>Actinomycetes</taxon>
        <taxon>Micromonosporales</taxon>
        <taxon>Micromonosporaceae</taxon>
        <taxon>Virgisporangium</taxon>
    </lineage>
</organism>
<name>A0A8J4ED47_9ACTN</name>
<feature type="transmembrane region" description="Helical" evidence="6">
    <location>
        <begin position="207"/>
        <end position="229"/>
    </location>
</feature>
<feature type="transmembrane region" description="Helical" evidence="6">
    <location>
        <begin position="137"/>
        <end position="158"/>
    </location>
</feature>
<keyword evidence="4 6" id="KW-0472">Membrane</keyword>
<dbReference type="Gene3D" id="1.20.1740.10">
    <property type="entry name" value="Amino acid/polyamine transporter I"/>
    <property type="match status" value="1"/>
</dbReference>
<dbReference type="RefSeq" id="WP_239160584.1">
    <property type="nucleotide sequence ID" value="NZ_BOPH01000086.1"/>
</dbReference>
<feature type="transmembrane region" description="Helical" evidence="6">
    <location>
        <begin position="342"/>
        <end position="364"/>
    </location>
</feature>
<dbReference type="PANTHER" id="PTHR42770:SF16">
    <property type="entry name" value="AMINO ACID PERMEASE"/>
    <property type="match status" value="1"/>
</dbReference>
<comment type="subcellular location">
    <subcellularLocation>
        <location evidence="1">Membrane</location>
        <topology evidence="1">Multi-pass membrane protein</topology>
    </subcellularLocation>
</comment>
<dbReference type="InterPro" id="IPR016181">
    <property type="entry name" value="Acyl_CoA_acyltransferase"/>
</dbReference>
<evidence type="ECO:0000313" key="8">
    <source>
        <dbReference type="EMBL" id="GIJ71140.1"/>
    </source>
</evidence>
<keyword evidence="9" id="KW-1185">Reference proteome</keyword>
<dbReference type="PROSITE" id="PS51186">
    <property type="entry name" value="GNAT"/>
    <property type="match status" value="1"/>
</dbReference>
<evidence type="ECO:0000256" key="3">
    <source>
        <dbReference type="ARBA" id="ARBA00022989"/>
    </source>
</evidence>
<protein>
    <recommendedName>
        <fullName evidence="7">N-acetyltransferase domain-containing protein</fullName>
    </recommendedName>
</protein>
<dbReference type="InterPro" id="IPR000182">
    <property type="entry name" value="GNAT_dom"/>
</dbReference>
<feature type="region of interest" description="Disordered" evidence="5">
    <location>
        <begin position="487"/>
        <end position="516"/>
    </location>
</feature>
<dbReference type="PANTHER" id="PTHR42770">
    <property type="entry name" value="AMINO ACID TRANSPORTER-RELATED"/>
    <property type="match status" value="1"/>
</dbReference>
<dbReference type="Proteomes" id="UP000635606">
    <property type="component" value="Unassembled WGS sequence"/>
</dbReference>
<feature type="transmembrane region" description="Helical" evidence="6">
    <location>
        <begin position="57"/>
        <end position="77"/>
    </location>
</feature>
<dbReference type="Gene3D" id="3.40.630.30">
    <property type="match status" value="1"/>
</dbReference>
<reference evidence="8" key="1">
    <citation type="submission" date="2021-01" db="EMBL/GenBank/DDBJ databases">
        <title>Whole genome shotgun sequence of Virgisporangium ochraceum NBRC 16418.</title>
        <authorList>
            <person name="Komaki H."/>
            <person name="Tamura T."/>
        </authorList>
    </citation>
    <scope>NUCLEOTIDE SEQUENCE</scope>
    <source>
        <strain evidence="8">NBRC 16418</strain>
    </source>
</reference>
<dbReference type="SUPFAM" id="SSF55729">
    <property type="entry name" value="Acyl-CoA N-acyltransferases (Nat)"/>
    <property type="match status" value="1"/>
</dbReference>
<feature type="transmembrane region" description="Helical" evidence="6">
    <location>
        <begin position="296"/>
        <end position="321"/>
    </location>
</feature>
<feature type="transmembrane region" description="Helical" evidence="6">
    <location>
        <begin position="165"/>
        <end position="187"/>
    </location>
</feature>
<evidence type="ECO:0000256" key="6">
    <source>
        <dbReference type="SAM" id="Phobius"/>
    </source>
</evidence>
<keyword evidence="3 6" id="KW-1133">Transmembrane helix</keyword>
<gene>
    <name evidence="8" type="ORF">Voc01_060570</name>
</gene>
<feature type="transmembrane region" description="Helical" evidence="6">
    <location>
        <begin position="412"/>
        <end position="431"/>
    </location>
</feature>